<feature type="compositionally biased region" description="Basic and acidic residues" evidence="1">
    <location>
        <begin position="52"/>
        <end position="61"/>
    </location>
</feature>
<name>A0A0B6YP28_9EUPU</name>
<evidence type="ECO:0000313" key="2">
    <source>
        <dbReference type="EMBL" id="CEK57250.1"/>
    </source>
</evidence>
<accession>A0A0B6YP28</accession>
<protein>
    <submittedName>
        <fullName evidence="2">Uncharacterized protein</fullName>
    </submittedName>
</protein>
<reference evidence="2" key="1">
    <citation type="submission" date="2014-12" db="EMBL/GenBank/DDBJ databases">
        <title>Insight into the proteome of Arion vulgaris.</title>
        <authorList>
            <person name="Aradska J."/>
            <person name="Bulat T."/>
            <person name="Smidak R."/>
            <person name="Sarate P."/>
            <person name="Gangsoo J."/>
            <person name="Sialana F."/>
            <person name="Bilban M."/>
            <person name="Lubec G."/>
        </authorList>
    </citation>
    <scope>NUCLEOTIDE SEQUENCE</scope>
    <source>
        <tissue evidence="2">Skin</tissue>
    </source>
</reference>
<sequence>MMEPLNGNKSDKEEGELSSDESDNEEESTTKSSQSIHSGDINPLKDFSTDYIRPETDNKDVPRRKKNNSWSMEIYNCSTLYKGHNSLRHYPSNFARHMSKEEEGNADNRKNLESLERKQETEEQ</sequence>
<feature type="compositionally biased region" description="Basic and acidic residues" evidence="1">
    <location>
        <begin position="98"/>
        <end position="124"/>
    </location>
</feature>
<evidence type="ECO:0000256" key="1">
    <source>
        <dbReference type="SAM" id="MobiDB-lite"/>
    </source>
</evidence>
<feature type="region of interest" description="Disordered" evidence="1">
    <location>
        <begin position="83"/>
        <end position="124"/>
    </location>
</feature>
<feature type="compositionally biased region" description="Acidic residues" evidence="1">
    <location>
        <begin position="13"/>
        <end position="27"/>
    </location>
</feature>
<dbReference type="AlphaFoldDB" id="A0A0B6YP28"/>
<feature type="non-terminal residue" evidence="2">
    <location>
        <position position="124"/>
    </location>
</feature>
<dbReference type="EMBL" id="HACG01010385">
    <property type="protein sequence ID" value="CEK57250.1"/>
    <property type="molecule type" value="Transcribed_RNA"/>
</dbReference>
<feature type="region of interest" description="Disordered" evidence="1">
    <location>
        <begin position="1"/>
        <end position="69"/>
    </location>
</feature>
<organism evidence="2">
    <name type="scientific">Arion vulgaris</name>
    <dbReference type="NCBI Taxonomy" id="1028688"/>
    <lineage>
        <taxon>Eukaryota</taxon>
        <taxon>Metazoa</taxon>
        <taxon>Spiralia</taxon>
        <taxon>Lophotrochozoa</taxon>
        <taxon>Mollusca</taxon>
        <taxon>Gastropoda</taxon>
        <taxon>Heterobranchia</taxon>
        <taxon>Euthyneura</taxon>
        <taxon>Panpulmonata</taxon>
        <taxon>Eupulmonata</taxon>
        <taxon>Stylommatophora</taxon>
        <taxon>Helicina</taxon>
        <taxon>Arionoidea</taxon>
        <taxon>Arionidae</taxon>
        <taxon>Arion</taxon>
    </lineage>
</organism>
<gene>
    <name evidence="2" type="primary">ORF29662</name>
</gene>
<proteinExistence type="predicted"/>